<organism evidence="5 6">
    <name type="scientific">Toxocara canis</name>
    <name type="common">Canine roundworm</name>
    <dbReference type="NCBI Taxonomy" id="6265"/>
    <lineage>
        <taxon>Eukaryota</taxon>
        <taxon>Metazoa</taxon>
        <taxon>Ecdysozoa</taxon>
        <taxon>Nematoda</taxon>
        <taxon>Chromadorea</taxon>
        <taxon>Rhabditida</taxon>
        <taxon>Spirurina</taxon>
        <taxon>Ascaridomorpha</taxon>
        <taxon>Ascaridoidea</taxon>
        <taxon>Toxocaridae</taxon>
        <taxon>Toxocara</taxon>
    </lineage>
</organism>
<dbReference type="Pfam" id="PF16367">
    <property type="entry name" value="RRM_7"/>
    <property type="match status" value="1"/>
</dbReference>
<proteinExistence type="predicted"/>
<dbReference type="PROSITE" id="PS50102">
    <property type="entry name" value="RRM"/>
    <property type="match status" value="2"/>
</dbReference>
<evidence type="ECO:0000313" key="5">
    <source>
        <dbReference type="EMBL" id="KHN88868.1"/>
    </source>
</evidence>
<evidence type="ECO:0000256" key="1">
    <source>
        <dbReference type="ARBA" id="ARBA00022884"/>
    </source>
</evidence>
<dbReference type="PANTHER" id="PTHR12566">
    <property type="entry name" value="CYTOPLASMIC POLYADENYLATION ELEMENT BINDING PROTEIN CPEB"/>
    <property type="match status" value="1"/>
</dbReference>
<name>A0A0B2W4J0_TOXCA</name>
<feature type="domain" description="RRM" evidence="4">
    <location>
        <begin position="154"/>
        <end position="247"/>
    </location>
</feature>
<dbReference type="CDD" id="cd19757">
    <property type="entry name" value="Bbox1"/>
    <property type="match status" value="1"/>
</dbReference>
<dbReference type="Pfam" id="PF16366">
    <property type="entry name" value="CEBP_ZZ"/>
    <property type="match status" value="1"/>
</dbReference>
<protein>
    <recommendedName>
        <fullName evidence="2">Cytoplasmic polyadenylation element-binding protein 3</fullName>
    </recommendedName>
</protein>
<dbReference type="FunFam" id="3.30.70.330:FF:000677">
    <property type="entry name" value="Cytoplasmic polyadenylation element-binding protein 3"/>
    <property type="match status" value="1"/>
</dbReference>
<dbReference type="InterPro" id="IPR012677">
    <property type="entry name" value="Nucleotide-bd_a/b_plait_sf"/>
</dbReference>
<dbReference type="InterPro" id="IPR000504">
    <property type="entry name" value="RRM_dom"/>
</dbReference>
<dbReference type="STRING" id="6265.A0A0B2W4J0"/>
<feature type="domain" description="RRM" evidence="4">
    <location>
        <begin position="277"/>
        <end position="358"/>
    </location>
</feature>
<dbReference type="SMART" id="SM00360">
    <property type="entry name" value="RRM"/>
    <property type="match status" value="2"/>
</dbReference>
<dbReference type="GO" id="GO:0008135">
    <property type="term" value="F:translation factor activity, RNA binding"/>
    <property type="evidence" value="ECO:0007669"/>
    <property type="project" value="TreeGrafter"/>
</dbReference>
<dbReference type="OrthoDB" id="10033548at2759"/>
<gene>
    <name evidence="5" type="primary">cpb-3</name>
    <name evidence="5" type="ORF">Tcan_02946</name>
</gene>
<keyword evidence="1 3" id="KW-0694">RNA-binding</keyword>
<dbReference type="Proteomes" id="UP000031036">
    <property type="component" value="Unassembled WGS sequence"/>
</dbReference>
<dbReference type="GO" id="GO:2000766">
    <property type="term" value="P:negative regulation of cytoplasmic translation"/>
    <property type="evidence" value="ECO:0007669"/>
    <property type="project" value="TreeGrafter"/>
</dbReference>
<dbReference type="Gene3D" id="4.10.640.40">
    <property type="entry name" value="Cytoplasmic polyadenylation element-binding protein, ZZ domain"/>
    <property type="match status" value="1"/>
</dbReference>
<evidence type="ECO:0000256" key="3">
    <source>
        <dbReference type="PROSITE-ProRule" id="PRU00176"/>
    </source>
</evidence>
<evidence type="ECO:0000259" key="4">
    <source>
        <dbReference type="PROSITE" id="PS50102"/>
    </source>
</evidence>
<dbReference type="InterPro" id="IPR034819">
    <property type="entry name" value="CPEB"/>
</dbReference>
<dbReference type="FunFam" id="3.30.70.330:FF:000483">
    <property type="entry name" value="Cytoplasmic polyadenylation element-binding protein 2"/>
    <property type="match status" value="1"/>
</dbReference>
<dbReference type="GO" id="GO:0045202">
    <property type="term" value="C:synapse"/>
    <property type="evidence" value="ECO:0007669"/>
    <property type="project" value="TreeGrafter"/>
</dbReference>
<dbReference type="InterPro" id="IPR035979">
    <property type="entry name" value="RBD_domain_sf"/>
</dbReference>
<dbReference type="CDD" id="cd12725">
    <property type="entry name" value="RRM2_CPEB1"/>
    <property type="match status" value="1"/>
</dbReference>
<dbReference type="EMBL" id="JPKZ01000163">
    <property type="protein sequence ID" value="KHN88868.1"/>
    <property type="molecule type" value="Genomic_DNA"/>
</dbReference>
<comment type="caution">
    <text evidence="5">The sequence shown here is derived from an EMBL/GenBank/DDBJ whole genome shotgun (WGS) entry which is preliminary data.</text>
</comment>
<dbReference type="GO" id="GO:0043022">
    <property type="term" value="F:ribosome binding"/>
    <property type="evidence" value="ECO:0007669"/>
    <property type="project" value="TreeGrafter"/>
</dbReference>
<dbReference type="InterPro" id="IPR032296">
    <property type="entry name" value="CEBP_ZZ"/>
</dbReference>
<dbReference type="GO" id="GO:0005634">
    <property type="term" value="C:nucleus"/>
    <property type="evidence" value="ECO:0007669"/>
    <property type="project" value="TreeGrafter"/>
</dbReference>
<dbReference type="GO" id="GO:0000900">
    <property type="term" value="F:mRNA regulatory element binding translation repressor activity"/>
    <property type="evidence" value="ECO:0007669"/>
    <property type="project" value="TreeGrafter"/>
</dbReference>
<reference evidence="5 6" key="1">
    <citation type="submission" date="2014-11" db="EMBL/GenBank/DDBJ databases">
        <title>Genetic blueprint of the zoonotic pathogen Toxocara canis.</title>
        <authorList>
            <person name="Zhu X.-Q."/>
            <person name="Korhonen P.K."/>
            <person name="Cai H."/>
            <person name="Young N.D."/>
            <person name="Nejsum P."/>
            <person name="von Samson-Himmelstjerna G."/>
            <person name="Boag P.R."/>
            <person name="Tan P."/>
            <person name="Li Q."/>
            <person name="Min J."/>
            <person name="Yang Y."/>
            <person name="Wang X."/>
            <person name="Fang X."/>
            <person name="Hall R.S."/>
            <person name="Hofmann A."/>
            <person name="Sternberg P.W."/>
            <person name="Jex A.R."/>
            <person name="Gasser R.B."/>
        </authorList>
    </citation>
    <scope>NUCLEOTIDE SEQUENCE [LARGE SCALE GENOMIC DNA]</scope>
    <source>
        <strain evidence="5">PN_DK_2014</strain>
    </source>
</reference>
<dbReference type="SUPFAM" id="SSF54928">
    <property type="entry name" value="RNA-binding domain, RBD"/>
    <property type="match status" value="1"/>
</dbReference>
<sequence>MSLVQMSNTRSVGCCTTEQDGKGNVEAEGYGHKHGHDEITEKLNEVYAAIGKLSFAKNNEGAPVKNTSGANLGVVQTSTSFCYSQCDQFGASPRSGNVHNGIDTEKMIVHRLPPPPSYGTMPLGRVYRSTTRGVASVWNGELSPRVYLNSTFSCKIFLGGVPRDVTEPTLVETFRKYGSCRVEWPVKETSSSLHANTKSNQHAKVSGYVYMIFESESSVKKVMSDCSQEFGFAGDCYFKMKLRRGQTNEIRQVQVVPWLISDAEYVARPGVRIDPKKTVFVGALHGMLTAQGLHSVMSEVFGDVVCVSIDTDRYRYPIGSGRVTFSSQSSYLRAIDSEFLDIKTSKFSKRIQIDPFLEESKCLQCESAEGPYFCRERSCMKYYCLQCWQVRHSASGPYGTHKALFRRFRRSMPVGSVGNRTVLSLTVKRVTTPHDVDSPPAHPLNACPPVLPIGNRTMVPLHQRMFHRECFDDKSKKNSLDSDSLQAQVFPSLSANMQNYTGSATWPKYG</sequence>
<dbReference type="PANTHER" id="PTHR12566:SF9">
    <property type="entry name" value="CYTOPLASMIC POLYADENYLATION ELEMENT-BINDING PROTEIN 1"/>
    <property type="match status" value="1"/>
</dbReference>
<accession>A0A0B2W4J0</accession>
<dbReference type="GO" id="GO:0005737">
    <property type="term" value="C:cytoplasm"/>
    <property type="evidence" value="ECO:0007669"/>
    <property type="project" value="TreeGrafter"/>
</dbReference>
<evidence type="ECO:0000256" key="2">
    <source>
        <dbReference type="ARBA" id="ARBA00070027"/>
    </source>
</evidence>
<dbReference type="Gene3D" id="3.30.70.330">
    <property type="match status" value="2"/>
</dbReference>
<dbReference type="GO" id="GO:0043005">
    <property type="term" value="C:neuron projection"/>
    <property type="evidence" value="ECO:0007669"/>
    <property type="project" value="TreeGrafter"/>
</dbReference>
<dbReference type="InterPro" id="IPR038446">
    <property type="entry name" value="CEBP_ZZ_sf"/>
</dbReference>
<evidence type="ECO:0000313" key="6">
    <source>
        <dbReference type="Proteomes" id="UP000031036"/>
    </source>
</evidence>
<dbReference type="AlphaFoldDB" id="A0A0B2W4J0"/>
<dbReference type="GO" id="GO:0003730">
    <property type="term" value="F:mRNA 3'-UTR binding"/>
    <property type="evidence" value="ECO:0007669"/>
    <property type="project" value="InterPro"/>
</dbReference>
<keyword evidence="6" id="KW-1185">Reference proteome</keyword>